<feature type="transmembrane region" description="Helical" evidence="1">
    <location>
        <begin position="59"/>
        <end position="78"/>
    </location>
</feature>
<keyword evidence="1" id="KW-0812">Transmembrane</keyword>
<name>A0A1F7YLJ5_9BACT</name>
<keyword evidence="1" id="KW-1133">Transmembrane helix</keyword>
<feature type="transmembrane region" description="Helical" evidence="1">
    <location>
        <begin position="112"/>
        <end position="133"/>
    </location>
</feature>
<evidence type="ECO:0000313" key="3">
    <source>
        <dbReference type="Proteomes" id="UP000177263"/>
    </source>
</evidence>
<proteinExistence type="predicted"/>
<keyword evidence="1" id="KW-0472">Membrane</keyword>
<dbReference type="AlphaFoldDB" id="A0A1F7YLJ5"/>
<dbReference type="EMBL" id="MGGM01000035">
    <property type="protein sequence ID" value="OGM28147.1"/>
    <property type="molecule type" value="Genomic_DNA"/>
</dbReference>
<reference evidence="2 3" key="1">
    <citation type="journal article" date="2016" name="Nat. Commun.">
        <title>Thousands of microbial genomes shed light on interconnected biogeochemical processes in an aquifer system.</title>
        <authorList>
            <person name="Anantharaman K."/>
            <person name="Brown C.T."/>
            <person name="Hug L.A."/>
            <person name="Sharon I."/>
            <person name="Castelle C.J."/>
            <person name="Probst A.J."/>
            <person name="Thomas B.C."/>
            <person name="Singh A."/>
            <person name="Wilkins M.J."/>
            <person name="Karaoz U."/>
            <person name="Brodie E.L."/>
            <person name="Williams K.H."/>
            <person name="Hubbard S.S."/>
            <person name="Banfield J.F."/>
        </authorList>
    </citation>
    <scope>NUCLEOTIDE SEQUENCE [LARGE SCALE GENOMIC DNA]</scope>
</reference>
<organism evidence="2 3">
    <name type="scientific">Candidatus Woesebacteria bacterium RIFCSPHIGHO2_01_FULL_41_10</name>
    <dbReference type="NCBI Taxonomy" id="1802500"/>
    <lineage>
        <taxon>Bacteria</taxon>
        <taxon>Candidatus Woeseibacteriota</taxon>
    </lineage>
</organism>
<evidence type="ECO:0000313" key="2">
    <source>
        <dbReference type="EMBL" id="OGM28147.1"/>
    </source>
</evidence>
<comment type="caution">
    <text evidence="2">The sequence shown here is derived from an EMBL/GenBank/DDBJ whole genome shotgun (WGS) entry which is preliminary data.</text>
</comment>
<dbReference type="Proteomes" id="UP000177263">
    <property type="component" value="Unassembled WGS sequence"/>
</dbReference>
<feature type="transmembrane region" description="Helical" evidence="1">
    <location>
        <begin position="12"/>
        <end position="38"/>
    </location>
</feature>
<evidence type="ECO:0000256" key="1">
    <source>
        <dbReference type="SAM" id="Phobius"/>
    </source>
</evidence>
<accession>A0A1F7YLJ5</accession>
<evidence type="ECO:0008006" key="4">
    <source>
        <dbReference type="Google" id="ProtNLM"/>
    </source>
</evidence>
<gene>
    <name evidence="2" type="ORF">A2801_03105</name>
</gene>
<feature type="transmembrane region" description="Helical" evidence="1">
    <location>
        <begin position="84"/>
        <end position="105"/>
    </location>
</feature>
<protein>
    <recommendedName>
        <fullName evidence="4">Glycerophosphoryl diester phosphodiesterase membrane domain-containing protein</fullName>
    </recommendedName>
</protein>
<sequence>MIWGPNLGEPTVGVLAIILSTPLFIGSLIILGMINVYAERLVVLKNHTPWLAFKKGFSLARGAFIPTLVMGIINIVLASTIGCITAIVALIALGFPALIFVLPAFEKGTFPGVGGIGLIGIALLIFVYVNFFVRAALSVFTYSNWNIFFKKIVDKYEQK</sequence>